<proteinExistence type="predicted"/>
<protein>
    <recommendedName>
        <fullName evidence="1">DSBA-like thioredoxin domain-containing protein</fullName>
    </recommendedName>
</protein>
<dbReference type="EMBL" id="UINC01205546">
    <property type="protein sequence ID" value="SVE26769.1"/>
    <property type="molecule type" value="Genomic_DNA"/>
</dbReference>
<evidence type="ECO:0000313" key="2">
    <source>
        <dbReference type="EMBL" id="SVE26769.1"/>
    </source>
</evidence>
<evidence type="ECO:0000259" key="1">
    <source>
        <dbReference type="Pfam" id="PF01323"/>
    </source>
</evidence>
<sequence length="76" mass="8980">MRTNIDYYFTVTSPWSYLGDSRVREVAMRCNATLQHRPVNAGEIFSKTGGLSLKDRSAERQAYRLRELARWRERLK</sequence>
<name>A0A383C3Y7_9ZZZZ</name>
<reference evidence="2" key="1">
    <citation type="submission" date="2018-05" db="EMBL/GenBank/DDBJ databases">
        <authorList>
            <person name="Lanie J.A."/>
            <person name="Ng W.-L."/>
            <person name="Kazmierczak K.M."/>
            <person name="Andrzejewski T.M."/>
            <person name="Davidsen T.M."/>
            <person name="Wayne K.J."/>
            <person name="Tettelin H."/>
            <person name="Glass J.I."/>
            <person name="Rusch D."/>
            <person name="Podicherti R."/>
            <person name="Tsui H.-C.T."/>
            <person name="Winkler M.E."/>
        </authorList>
    </citation>
    <scope>NUCLEOTIDE SEQUENCE</scope>
</reference>
<dbReference type="GO" id="GO:0016491">
    <property type="term" value="F:oxidoreductase activity"/>
    <property type="evidence" value="ECO:0007669"/>
    <property type="project" value="InterPro"/>
</dbReference>
<feature type="non-terminal residue" evidence="2">
    <location>
        <position position="76"/>
    </location>
</feature>
<feature type="domain" description="DSBA-like thioredoxin" evidence="1">
    <location>
        <begin position="5"/>
        <end position="74"/>
    </location>
</feature>
<dbReference type="AlphaFoldDB" id="A0A383C3Y7"/>
<dbReference type="Gene3D" id="3.40.30.10">
    <property type="entry name" value="Glutaredoxin"/>
    <property type="match status" value="1"/>
</dbReference>
<gene>
    <name evidence="2" type="ORF">METZ01_LOCUS479623</name>
</gene>
<dbReference type="SUPFAM" id="SSF52833">
    <property type="entry name" value="Thioredoxin-like"/>
    <property type="match status" value="1"/>
</dbReference>
<dbReference type="Pfam" id="PF01323">
    <property type="entry name" value="DSBA"/>
    <property type="match status" value="1"/>
</dbReference>
<dbReference type="InterPro" id="IPR001853">
    <property type="entry name" value="DSBA-like_thioredoxin_dom"/>
</dbReference>
<organism evidence="2">
    <name type="scientific">marine metagenome</name>
    <dbReference type="NCBI Taxonomy" id="408172"/>
    <lineage>
        <taxon>unclassified sequences</taxon>
        <taxon>metagenomes</taxon>
        <taxon>ecological metagenomes</taxon>
    </lineage>
</organism>
<accession>A0A383C3Y7</accession>
<dbReference type="InterPro" id="IPR036249">
    <property type="entry name" value="Thioredoxin-like_sf"/>
</dbReference>